<evidence type="ECO:0000313" key="1">
    <source>
        <dbReference type="EMBL" id="KAI5390498.1"/>
    </source>
</evidence>
<dbReference type="Proteomes" id="UP001058974">
    <property type="component" value="Chromosome 7"/>
</dbReference>
<comment type="caution">
    <text evidence="1">The sequence shown here is derived from an EMBL/GenBank/DDBJ whole genome shotgun (WGS) entry which is preliminary data.</text>
</comment>
<sequence>MSPFYTQELQPEIHRMLATTQRDIKTMSLGQIHQIPVGYEEIKSNLLKLCADNHEEFRPPKPLWKNKDFFVQLPFKLNEDVNPTKATHPGMSPSDYTLAREECNQLLKQGLIEPTKSKWACQAFYMEKRSEKLSGKKRLVIDYKPLNHFLKDNKFPIPKAPSILSLILSPDFCNWYQPQGSLQNNILHS</sequence>
<dbReference type="Gramene" id="Psat07G0571000-T1">
    <property type="protein sequence ID" value="KAI5390498.1"/>
    <property type="gene ID" value="KIW84_075710"/>
</dbReference>
<evidence type="ECO:0000313" key="2">
    <source>
        <dbReference type="Proteomes" id="UP001058974"/>
    </source>
</evidence>
<gene>
    <name evidence="1" type="ORF">KIW84_075710</name>
</gene>
<dbReference type="Gene3D" id="3.10.10.10">
    <property type="entry name" value="HIV Type 1 Reverse Transcriptase, subunit A, domain 1"/>
    <property type="match status" value="1"/>
</dbReference>
<keyword evidence="2" id="KW-1185">Reference proteome</keyword>
<accession>A0A9D4VW07</accession>
<protein>
    <submittedName>
        <fullName evidence="1">Uncharacterized protein</fullName>
    </submittedName>
</protein>
<dbReference type="InterPro" id="IPR043502">
    <property type="entry name" value="DNA/RNA_pol_sf"/>
</dbReference>
<proteinExistence type="predicted"/>
<dbReference type="AlphaFoldDB" id="A0A9D4VW07"/>
<dbReference type="EMBL" id="JAMSHJ010000007">
    <property type="protein sequence ID" value="KAI5390498.1"/>
    <property type="molecule type" value="Genomic_DNA"/>
</dbReference>
<dbReference type="SUPFAM" id="SSF56672">
    <property type="entry name" value="DNA/RNA polymerases"/>
    <property type="match status" value="1"/>
</dbReference>
<reference evidence="1 2" key="1">
    <citation type="journal article" date="2022" name="Nat. Genet.">
        <title>Improved pea reference genome and pan-genome highlight genomic features and evolutionary characteristics.</title>
        <authorList>
            <person name="Yang T."/>
            <person name="Liu R."/>
            <person name="Luo Y."/>
            <person name="Hu S."/>
            <person name="Wang D."/>
            <person name="Wang C."/>
            <person name="Pandey M.K."/>
            <person name="Ge S."/>
            <person name="Xu Q."/>
            <person name="Li N."/>
            <person name="Li G."/>
            <person name="Huang Y."/>
            <person name="Saxena R.K."/>
            <person name="Ji Y."/>
            <person name="Li M."/>
            <person name="Yan X."/>
            <person name="He Y."/>
            <person name="Liu Y."/>
            <person name="Wang X."/>
            <person name="Xiang C."/>
            <person name="Varshney R.K."/>
            <person name="Ding H."/>
            <person name="Gao S."/>
            <person name="Zong X."/>
        </authorList>
    </citation>
    <scope>NUCLEOTIDE SEQUENCE [LARGE SCALE GENOMIC DNA]</scope>
    <source>
        <strain evidence="1 2">cv. Zhongwan 6</strain>
    </source>
</reference>
<organism evidence="1 2">
    <name type="scientific">Pisum sativum</name>
    <name type="common">Garden pea</name>
    <name type="synonym">Lathyrus oleraceus</name>
    <dbReference type="NCBI Taxonomy" id="3888"/>
    <lineage>
        <taxon>Eukaryota</taxon>
        <taxon>Viridiplantae</taxon>
        <taxon>Streptophyta</taxon>
        <taxon>Embryophyta</taxon>
        <taxon>Tracheophyta</taxon>
        <taxon>Spermatophyta</taxon>
        <taxon>Magnoliopsida</taxon>
        <taxon>eudicotyledons</taxon>
        <taxon>Gunneridae</taxon>
        <taxon>Pentapetalae</taxon>
        <taxon>rosids</taxon>
        <taxon>fabids</taxon>
        <taxon>Fabales</taxon>
        <taxon>Fabaceae</taxon>
        <taxon>Papilionoideae</taxon>
        <taxon>50 kb inversion clade</taxon>
        <taxon>NPAAA clade</taxon>
        <taxon>Hologalegina</taxon>
        <taxon>IRL clade</taxon>
        <taxon>Fabeae</taxon>
        <taxon>Lathyrus</taxon>
    </lineage>
</organism>
<name>A0A9D4VW07_PEA</name>